<proteinExistence type="predicted"/>
<dbReference type="Proteomes" id="UP000179807">
    <property type="component" value="Unassembled WGS sequence"/>
</dbReference>
<gene>
    <name evidence="2" type="ORF">TRFO_40294</name>
</gene>
<dbReference type="VEuPathDB" id="TrichDB:TRFO_40294"/>
<dbReference type="EMBL" id="MLAK01001403">
    <property type="protein sequence ID" value="OHS93439.1"/>
    <property type="molecule type" value="Genomic_DNA"/>
</dbReference>
<evidence type="ECO:0000313" key="2">
    <source>
        <dbReference type="EMBL" id="OHS93439.1"/>
    </source>
</evidence>
<dbReference type="InterPro" id="IPR036388">
    <property type="entry name" value="WH-like_DNA-bd_sf"/>
</dbReference>
<evidence type="ECO:0000313" key="3">
    <source>
        <dbReference type="Proteomes" id="UP000179807"/>
    </source>
</evidence>
<dbReference type="RefSeq" id="XP_068346576.1">
    <property type="nucleotide sequence ID" value="XM_068513120.1"/>
</dbReference>
<sequence length="302" mass="35399">MENFREVLTFLNKSSSFLEKLHKLLNWSGNNQQRIAFSGVSWISENSFIINADRLSQLLIVKPDTIFSTLRNHGFTRQVSPNNLQKIFFRNGFTINGISIETPVKAKNASNKEESDINKGKMYKTGIIEFDDLISKLFMSFDVISKNDLIKEFYSQFCPNFVKFENMEWIFSDYFQNDVIEFEEFFTFYQHFGPLKSILAKYSLYKKATSNPTVNIPQIHTQKIHIGEKNKFLLNNKYLIYNDYKADIGKSFLQTENKMAFYSWENIFECLPSIKDVQKVRHCVEDTAYQSEHCLQNEISLS</sequence>
<name>A0A1J4J5N0_9EUKA</name>
<protein>
    <recommendedName>
        <fullName evidence="1">Initiator binding domain-containing protein</fullName>
    </recommendedName>
</protein>
<feature type="domain" description="Initiator binding" evidence="1">
    <location>
        <begin position="12"/>
        <end position="81"/>
    </location>
</feature>
<comment type="caution">
    <text evidence="2">The sequence shown here is derived from an EMBL/GenBank/DDBJ whole genome shotgun (WGS) entry which is preliminary data.</text>
</comment>
<dbReference type="InterPro" id="IPR018845">
    <property type="entry name" value="Initiator-bd"/>
</dbReference>
<keyword evidence="3" id="KW-1185">Reference proteome</keyword>
<organism evidence="2 3">
    <name type="scientific">Tritrichomonas foetus</name>
    <dbReference type="NCBI Taxonomy" id="1144522"/>
    <lineage>
        <taxon>Eukaryota</taxon>
        <taxon>Metamonada</taxon>
        <taxon>Parabasalia</taxon>
        <taxon>Tritrichomonadida</taxon>
        <taxon>Tritrichomonadidae</taxon>
        <taxon>Tritrichomonas</taxon>
    </lineage>
</organism>
<evidence type="ECO:0000259" key="1">
    <source>
        <dbReference type="Pfam" id="PF10416"/>
    </source>
</evidence>
<dbReference type="GeneID" id="94847824"/>
<dbReference type="AlphaFoldDB" id="A0A1J4J5N0"/>
<dbReference type="Pfam" id="PF10416">
    <property type="entry name" value="IBD"/>
    <property type="match status" value="1"/>
</dbReference>
<reference evidence="2" key="1">
    <citation type="submission" date="2016-10" db="EMBL/GenBank/DDBJ databases">
        <authorList>
            <person name="Benchimol M."/>
            <person name="Almeida L.G."/>
            <person name="Vasconcelos A.T."/>
            <person name="Perreira-Neves A."/>
            <person name="Rosa I.A."/>
            <person name="Tasca T."/>
            <person name="Bogo M.R."/>
            <person name="de Souza W."/>
        </authorList>
    </citation>
    <scope>NUCLEOTIDE SEQUENCE [LARGE SCALE GENOMIC DNA]</scope>
    <source>
        <strain evidence="2">K</strain>
    </source>
</reference>
<accession>A0A1J4J5N0</accession>
<dbReference type="Gene3D" id="1.10.10.10">
    <property type="entry name" value="Winged helix-like DNA-binding domain superfamily/Winged helix DNA-binding domain"/>
    <property type="match status" value="1"/>
</dbReference>